<dbReference type="Bgee" id="ENSOANG00000048090">
    <property type="expression patterns" value="Expressed in heart and 7 other cell types or tissues"/>
</dbReference>
<feature type="region of interest" description="Disordered" evidence="9">
    <location>
        <begin position="1"/>
        <end position="63"/>
    </location>
</feature>
<comment type="similarity">
    <text evidence="2">Belongs to the AXUD1 family.</text>
</comment>
<evidence type="ECO:0000313" key="12">
    <source>
        <dbReference type="Proteomes" id="UP000002279"/>
    </source>
</evidence>
<keyword evidence="3" id="KW-0053">Apoptosis</keyword>
<reference evidence="11" key="2">
    <citation type="submission" date="2025-09" db="UniProtKB">
        <authorList>
            <consortium name="Ensembl"/>
        </authorList>
    </citation>
    <scope>IDENTIFICATION</scope>
    <source>
        <strain evidence="11">Glennie</strain>
    </source>
</reference>
<dbReference type="GeneID" id="100088746"/>
<evidence type="ECO:0000256" key="4">
    <source>
        <dbReference type="ARBA" id="ARBA00023015"/>
    </source>
</evidence>
<evidence type="ECO:0000313" key="11">
    <source>
        <dbReference type="Ensembl" id="ENSOANP00000053299.1"/>
    </source>
</evidence>
<dbReference type="GeneTree" id="ENSGT00950000183072"/>
<dbReference type="OrthoDB" id="5946974at2759"/>
<feature type="compositionally biased region" description="Low complexity" evidence="9">
    <location>
        <begin position="18"/>
        <end position="37"/>
    </location>
</feature>
<evidence type="ECO:0000259" key="10">
    <source>
        <dbReference type="Pfam" id="PF16019"/>
    </source>
</evidence>
<dbReference type="Pfam" id="PF16019">
    <property type="entry name" value="CSRNP_N"/>
    <property type="match status" value="1"/>
</dbReference>
<organism evidence="11 12">
    <name type="scientific">Ornithorhynchus anatinus</name>
    <name type="common">Duckbill platypus</name>
    <dbReference type="NCBI Taxonomy" id="9258"/>
    <lineage>
        <taxon>Eukaryota</taxon>
        <taxon>Metazoa</taxon>
        <taxon>Chordata</taxon>
        <taxon>Craniata</taxon>
        <taxon>Vertebrata</taxon>
        <taxon>Euteleostomi</taxon>
        <taxon>Mammalia</taxon>
        <taxon>Monotremata</taxon>
        <taxon>Ornithorhynchidae</taxon>
        <taxon>Ornithorhynchus</taxon>
    </lineage>
</organism>
<dbReference type="InterPro" id="IPR023260">
    <property type="entry name" value="Cys/Ser-rich_nuc_prot"/>
</dbReference>
<evidence type="ECO:0000256" key="2">
    <source>
        <dbReference type="ARBA" id="ARBA00008548"/>
    </source>
</evidence>
<feature type="compositionally biased region" description="Pro residues" evidence="9">
    <location>
        <begin position="298"/>
        <end position="307"/>
    </location>
</feature>
<dbReference type="GO" id="GO:0006357">
    <property type="term" value="P:regulation of transcription by RNA polymerase II"/>
    <property type="evidence" value="ECO:0000318"/>
    <property type="project" value="GO_Central"/>
</dbReference>
<keyword evidence="6" id="KW-0010">Activator</keyword>
<dbReference type="GO" id="GO:0006915">
    <property type="term" value="P:apoptotic process"/>
    <property type="evidence" value="ECO:0007669"/>
    <property type="project" value="UniProtKB-KW"/>
</dbReference>
<keyword evidence="7" id="KW-0804">Transcription</keyword>
<dbReference type="GO" id="GO:0000981">
    <property type="term" value="F:DNA-binding transcription factor activity, RNA polymerase II-specific"/>
    <property type="evidence" value="ECO:0000318"/>
    <property type="project" value="GO_Central"/>
</dbReference>
<dbReference type="RefSeq" id="XP_028934254.1">
    <property type="nucleotide sequence ID" value="XM_029078421.2"/>
</dbReference>
<dbReference type="InParanoid" id="A0A6I8PLB7"/>
<keyword evidence="5" id="KW-0238">DNA-binding</keyword>
<accession>A0A6I8PLB7</accession>
<dbReference type="CTD" id="64651"/>
<evidence type="ECO:0000256" key="3">
    <source>
        <dbReference type="ARBA" id="ARBA00022703"/>
    </source>
</evidence>
<dbReference type="InterPro" id="IPR031972">
    <property type="entry name" value="CSRNP_N"/>
</dbReference>
<dbReference type="PANTHER" id="PTHR13580:SF10">
    <property type="entry name" value="CYSTEINE_SERINE-RICH NUCLEAR PROTEIN 1"/>
    <property type="match status" value="1"/>
</dbReference>
<dbReference type="Ensembl" id="ENSOANT00000069709.1">
    <property type="protein sequence ID" value="ENSOANP00000053299.1"/>
    <property type="gene ID" value="ENSOANG00000048090.1"/>
</dbReference>
<dbReference type="PRINTS" id="PR02031">
    <property type="entry name" value="CYSSERRICHNP"/>
</dbReference>
<proteinExistence type="inferred from homology"/>
<feature type="compositionally biased region" description="Acidic residues" evidence="9">
    <location>
        <begin position="310"/>
        <end position="323"/>
    </location>
</feature>
<name>A0A6I8PLB7_ORNAN</name>
<sequence length="489" mass="52727">MSAVLKRKFDQLEDDAASSSSSSSFCSSGSPGSCSSGWTSDEETPSGRASPGQELIPPSILRKSQPQARKRVAFAGVTVFYFLRCQGFIGVPSRGGCTLGMLRRHNSCRRFTLAEFAAEQVRGRQERLRARLKEEKLEALKWKLTLSGTEEGDEADRLTVDDVSDVEMDLSGGELDGGSFLQPNPPRRRRELLRAAGVRKIDREEKRELQSLRLSREDCGCSCQDVCDPETCSCSLAGIKCQMDHTAFPCGCTRDGCRNREGRVEFNQARVQTHFIHTVTRLELERSQWAGGQSDQTPEPPPCPRLPTPVEEEEEEEEEEEGEREQPPPEATLPLGTGLDCGAVASQSEEPEGLADRPHLDAGFGRTLPPSGLDGSSPCTPSLAAGELGARGSLDLGLADSLDLFQVLAEYGLGPLDHPLRDADLLDGLSALQPPFPGLAPSPGEPGPCVLESLLALAEAGPEAPAPFADSQLLEDALLQASMMEAVQV</sequence>
<feature type="domain" description="Cysteine/serine-rich nuclear protein N-terminal" evidence="10">
    <location>
        <begin position="68"/>
        <end position="286"/>
    </location>
</feature>
<gene>
    <name evidence="11" type="primary">CSRNP1</name>
</gene>
<dbReference type="GO" id="GO:0043565">
    <property type="term" value="F:sequence-specific DNA binding"/>
    <property type="evidence" value="ECO:0000318"/>
    <property type="project" value="GO_Central"/>
</dbReference>
<comment type="subcellular location">
    <subcellularLocation>
        <location evidence="1">Nucleus</location>
    </subcellularLocation>
</comment>
<evidence type="ECO:0000256" key="1">
    <source>
        <dbReference type="ARBA" id="ARBA00004123"/>
    </source>
</evidence>
<dbReference type="KEGG" id="oaa:100088746"/>
<dbReference type="OMA" id="CGCDCRE"/>
<evidence type="ECO:0000256" key="6">
    <source>
        <dbReference type="ARBA" id="ARBA00023159"/>
    </source>
</evidence>
<keyword evidence="12" id="KW-1185">Reference proteome</keyword>
<evidence type="ECO:0000256" key="9">
    <source>
        <dbReference type="SAM" id="MobiDB-lite"/>
    </source>
</evidence>
<evidence type="ECO:0000256" key="7">
    <source>
        <dbReference type="ARBA" id="ARBA00023163"/>
    </source>
</evidence>
<protein>
    <submittedName>
        <fullName evidence="11">Cysteine and serine rich nuclear protein 1</fullName>
    </submittedName>
</protein>
<dbReference type="AlphaFoldDB" id="A0A6I8PLB7"/>
<keyword evidence="8" id="KW-0539">Nucleus</keyword>
<dbReference type="Proteomes" id="UP000002279">
    <property type="component" value="Unplaced"/>
</dbReference>
<evidence type="ECO:0000256" key="8">
    <source>
        <dbReference type="ARBA" id="ARBA00023242"/>
    </source>
</evidence>
<dbReference type="PANTHER" id="PTHR13580">
    <property type="entry name" value="TGF-BETA INDUCED APOPTOSIS PROTEIN"/>
    <property type="match status" value="1"/>
</dbReference>
<feature type="region of interest" description="Disordered" evidence="9">
    <location>
        <begin position="289"/>
        <end position="380"/>
    </location>
</feature>
<dbReference type="GO" id="GO:0005634">
    <property type="term" value="C:nucleus"/>
    <property type="evidence" value="ECO:0000318"/>
    <property type="project" value="GO_Central"/>
</dbReference>
<keyword evidence="4" id="KW-0805">Transcription regulation</keyword>
<evidence type="ECO:0000256" key="5">
    <source>
        <dbReference type="ARBA" id="ARBA00023125"/>
    </source>
</evidence>
<reference evidence="11" key="1">
    <citation type="submission" date="2025-08" db="UniProtKB">
        <authorList>
            <consortium name="Ensembl"/>
        </authorList>
    </citation>
    <scope>IDENTIFICATION</scope>
    <source>
        <strain evidence="11">Glennie</strain>
    </source>
</reference>
<dbReference type="FunCoup" id="A0A6I8PLB7">
    <property type="interactions" value="722"/>
</dbReference>